<protein>
    <recommendedName>
        <fullName evidence="10">Elongation of very long chain fatty acids protein</fullName>
        <ecNumber evidence="10">2.3.1.199</ecNumber>
    </recommendedName>
    <alternativeName>
        <fullName evidence="10">Very-long-chain 3-oxoacyl-CoA synthase</fullName>
    </alternativeName>
</protein>
<evidence type="ECO:0000313" key="11">
    <source>
        <dbReference type="EMBL" id="KAF7411227.1"/>
    </source>
</evidence>
<dbReference type="GO" id="GO:0005789">
    <property type="term" value="C:endoplasmic reticulum membrane"/>
    <property type="evidence" value="ECO:0007669"/>
    <property type="project" value="TreeGrafter"/>
</dbReference>
<comment type="similarity">
    <text evidence="10">Belongs to the ELO family.</text>
</comment>
<evidence type="ECO:0000256" key="7">
    <source>
        <dbReference type="ARBA" id="ARBA00023098"/>
    </source>
</evidence>
<keyword evidence="2 10" id="KW-0444">Lipid biosynthesis</keyword>
<organism evidence="11 12">
    <name type="scientific">Vespula vulgaris</name>
    <name type="common">Yellow jacket</name>
    <name type="synonym">Wasp</name>
    <dbReference type="NCBI Taxonomy" id="7454"/>
    <lineage>
        <taxon>Eukaryota</taxon>
        <taxon>Metazoa</taxon>
        <taxon>Ecdysozoa</taxon>
        <taxon>Arthropoda</taxon>
        <taxon>Hexapoda</taxon>
        <taxon>Insecta</taxon>
        <taxon>Pterygota</taxon>
        <taxon>Neoptera</taxon>
        <taxon>Endopterygota</taxon>
        <taxon>Hymenoptera</taxon>
        <taxon>Apocrita</taxon>
        <taxon>Aculeata</taxon>
        <taxon>Vespoidea</taxon>
        <taxon>Vespidae</taxon>
        <taxon>Vespinae</taxon>
        <taxon>Vespula</taxon>
    </lineage>
</organism>
<comment type="caution">
    <text evidence="11">The sequence shown here is derived from an EMBL/GenBank/DDBJ whole genome shotgun (WGS) entry which is preliminary data.</text>
</comment>
<name>A0A834NJ13_VESVU</name>
<dbReference type="InterPro" id="IPR002076">
    <property type="entry name" value="ELO_fam"/>
</dbReference>
<evidence type="ECO:0000256" key="4">
    <source>
        <dbReference type="ARBA" id="ARBA00022692"/>
    </source>
</evidence>
<proteinExistence type="inferred from homology"/>
<comment type="catalytic activity">
    <reaction evidence="10">
        <text>a very-long-chain acyl-CoA + malonyl-CoA + H(+) = a very-long-chain 3-oxoacyl-CoA + CO2 + CoA</text>
        <dbReference type="Rhea" id="RHEA:32727"/>
        <dbReference type="ChEBI" id="CHEBI:15378"/>
        <dbReference type="ChEBI" id="CHEBI:16526"/>
        <dbReference type="ChEBI" id="CHEBI:57287"/>
        <dbReference type="ChEBI" id="CHEBI:57384"/>
        <dbReference type="ChEBI" id="CHEBI:90725"/>
        <dbReference type="ChEBI" id="CHEBI:90736"/>
        <dbReference type="EC" id="2.3.1.199"/>
    </reaction>
</comment>
<dbReference type="GO" id="GO:0042761">
    <property type="term" value="P:very long-chain fatty acid biosynthetic process"/>
    <property type="evidence" value="ECO:0007669"/>
    <property type="project" value="TreeGrafter"/>
</dbReference>
<keyword evidence="3 10" id="KW-0808">Transferase</keyword>
<feature type="transmembrane region" description="Helical" evidence="10">
    <location>
        <begin position="199"/>
        <end position="217"/>
    </location>
</feature>
<evidence type="ECO:0000256" key="8">
    <source>
        <dbReference type="ARBA" id="ARBA00023136"/>
    </source>
</evidence>
<dbReference type="Proteomes" id="UP000614350">
    <property type="component" value="Unassembled WGS sequence"/>
</dbReference>
<reference evidence="11" key="1">
    <citation type="journal article" date="2020" name="G3 (Bethesda)">
        <title>High-Quality Assemblies for Three Invasive Social Wasps from the &lt;i&gt;Vespula&lt;/i&gt; Genus.</title>
        <authorList>
            <person name="Harrop T.W.R."/>
            <person name="Guhlin J."/>
            <person name="McLaughlin G.M."/>
            <person name="Permina E."/>
            <person name="Stockwell P."/>
            <person name="Gilligan J."/>
            <person name="Le Lec M.F."/>
            <person name="Gruber M.A.M."/>
            <person name="Quinn O."/>
            <person name="Lovegrove M."/>
            <person name="Duncan E.J."/>
            <person name="Remnant E.J."/>
            <person name="Van Eeckhoven J."/>
            <person name="Graham B."/>
            <person name="Knapp R.A."/>
            <person name="Langford K.W."/>
            <person name="Kronenberg Z."/>
            <person name="Press M.O."/>
            <person name="Eacker S.M."/>
            <person name="Wilson-Rankin E.E."/>
            <person name="Purcell J."/>
            <person name="Lester P.J."/>
            <person name="Dearden P.K."/>
        </authorList>
    </citation>
    <scope>NUCLEOTIDE SEQUENCE</scope>
    <source>
        <strain evidence="11">Marl-1</strain>
    </source>
</reference>
<dbReference type="GO" id="GO:0030148">
    <property type="term" value="P:sphingolipid biosynthetic process"/>
    <property type="evidence" value="ECO:0007669"/>
    <property type="project" value="TreeGrafter"/>
</dbReference>
<feature type="transmembrane region" description="Helical" evidence="10">
    <location>
        <begin position="22"/>
        <end position="45"/>
    </location>
</feature>
<evidence type="ECO:0000256" key="3">
    <source>
        <dbReference type="ARBA" id="ARBA00022679"/>
    </source>
</evidence>
<comment type="subcellular location">
    <subcellularLocation>
        <location evidence="1">Membrane</location>
        <topology evidence="1">Multi-pass membrane protein</topology>
    </subcellularLocation>
</comment>
<gene>
    <name evidence="11" type="ORF">HZH66_000123</name>
</gene>
<dbReference type="EMBL" id="JACSEA010000001">
    <property type="protein sequence ID" value="KAF7411227.1"/>
    <property type="molecule type" value="Genomic_DNA"/>
</dbReference>
<dbReference type="Pfam" id="PF01151">
    <property type="entry name" value="ELO"/>
    <property type="match status" value="1"/>
</dbReference>
<dbReference type="EC" id="2.3.1.199" evidence="10"/>
<keyword evidence="7 10" id="KW-0443">Lipid metabolism</keyword>
<dbReference type="GO" id="GO:0009922">
    <property type="term" value="F:fatty acid elongase activity"/>
    <property type="evidence" value="ECO:0007669"/>
    <property type="project" value="UniProtKB-EC"/>
</dbReference>
<evidence type="ECO:0000256" key="5">
    <source>
        <dbReference type="ARBA" id="ARBA00022832"/>
    </source>
</evidence>
<dbReference type="GO" id="GO:0034626">
    <property type="term" value="P:fatty acid elongation, polyunsaturated fatty acid"/>
    <property type="evidence" value="ECO:0007669"/>
    <property type="project" value="TreeGrafter"/>
</dbReference>
<dbReference type="PANTHER" id="PTHR11157:SF113">
    <property type="entry name" value="ELONGATION OF VERY LONG CHAIN FATTY ACIDS PROTEIN"/>
    <property type="match status" value="1"/>
</dbReference>
<sequence>MEVLNKLPYFIFTVGDPRINNWVLFNPSVVISVLFSYLYFVFVCGPRFMKNRQPYSLKTFIRCYDIFQIVANSFIVHKFIKGGWFTTLSIFCEPIVYSTNPADMELLNACWMAYLTKFIDLIETGIFIFRKKDSQISILHLYHHISTVIISWIFGKHYAVGTITFIPLVNCTVHVIMYTYYFLSTFGPNVRKVIHRYKFLLTITQMVQFVILIFYAFQSFLPNCDVDYTPGIVVILNLLINLSLFYNFYKETYMIEETKQS</sequence>
<dbReference type="PANTHER" id="PTHR11157">
    <property type="entry name" value="FATTY ACID ACYL TRANSFERASE-RELATED"/>
    <property type="match status" value="1"/>
</dbReference>
<keyword evidence="5 10" id="KW-0276">Fatty acid metabolism</keyword>
<keyword evidence="9 10" id="KW-0275">Fatty acid biosynthesis</keyword>
<feature type="transmembrane region" description="Helical" evidence="10">
    <location>
        <begin position="229"/>
        <end position="249"/>
    </location>
</feature>
<evidence type="ECO:0000256" key="10">
    <source>
        <dbReference type="RuleBase" id="RU361115"/>
    </source>
</evidence>
<evidence type="ECO:0000313" key="12">
    <source>
        <dbReference type="Proteomes" id="UP000614350"/>
    </source>
</evidence>
<dbReference type="GO" id="GO:0034625">
    <property type="term" value="P:fatty acid elongation, monounsaturated fatty acid"/>
    <property type="evidence" value="ECO:0007669"/>
    <property type="project" value="TreeGrafter"/>
</dbReference>
<dbReference type="AlphaFoldDB" id="A0A834NJ13"/>
<keyword evidence="6 10" id="KW-1133">Transmembrane helix</keyword>
<evidence type="ECO:0000256" key="2">
    <source>
        <dbReference type="ARBA" id="ARBA00022516"/>
    </source>
</evidence>
<evidence type="ECO:0000256" key="9">
    <source>
        <dbReference type="ARBA" id="ARBA00023160"/>
    </source>
</evidence>
<feature type="transmembrane region" description="Helical" evidence="10">
    <location>
        <begin position="141"/>
        <end position="159"/>
    </location>
</feature>
<feature type="transmembrane region" description="Helical" evidence="10">
    <location>
        <begin position="165"/>
        <end position="187"/>
    </location>
</feature>
<evidence type="ECO:0000256" key="6">
    <source>
        <dbReference type="ARBA" id="ARBA00022989"/>
    </source>
</evidence>
<keyword evidence="4 10" id="KW-0812">Transmembrane</keyword>
<accession>A0A834NJ13</accession>
<keyword evidence="12" id="KW-1185">Reference proteome</keyword>
<dbReference type="GO" id="GO:0019367">
    <property type="term" value="P:fatty acid elongation, saturated fatty acid"/>
    <property type="evidence" value="ECO:0007669"/>
    <property type="project" value="TreeGrafter"/>
</dbReference>
<evidence type="ECO:0000256" key="1">
    <source>
        <dbReference type="ARBA" id="ARBA00004141"/>
    </source>
</evidence>
<keyword evidence="8 10" id="KW-0472">Membrane</keyword>